<dbReference type="EMBL" id="LC589063">
    <property type="protein sequence ID" value="BCM64616.1"/>
    <property type="molecule type" value="Genomic_DNA"/>
</dbReference>
<dbReference type="RefSeq" id="WP_195157003.1">
    <property type="nucleotide sequence ID" value="NZ_JADEVG010000006.1"/>
</dbReference>
<protein>
    <submittedName>
        <fullName evidence="2">Uncharacterized protein</fullName>
    </submittedName>
</protein>
<name>A0A7I8HQG8_9ENTR</name>
<keyword evidence="1" id="KW-0812">Transmembrane</keyword>
<reference evidence="2" key="1">
    <citation type="submission" date="2020-10" db="EMBL/GenBank/DDBJ databases">
        <title>Detection of Enterobacter roggenkampii producing GES-5 beta-lactamase from hospital sewage.</title>
        <authorList>
            <person name="Hayashi W."/>
            <person name="Soga E."/>
            <person name="Iimura M."/>
            <person name="Yoshida S."/>
            <person name="Izumi K."/>
            <person name="Nagano Y."/>
            <person name="Nagano N."/>
        </authorList>
    </citation>
    <scope>NUCLEOTIDE SEQUENCE</scope>
    <source>
        <strain evidence="2">IPM1H6</strain>
        <plasmid evidence="2">pIPM1H6-GES5</plasmid>
    </source>
</reference>
<sequence>MDAANTPRTTRDALTIELLGDVGRLHDQIKALPEGLKTSLAPALGAIALASKEAQATIGQLGAAEKASFGNFIAAEKVALRDSAKAAIREEAGEALAFAARELAASAAAHDRAVKDVQRQRWQWQAVALAVGLLGGALGFYGSHLLYGKQIDEQAAFGRAVGTVWDSLDAKTKERIQAARERQ</sequence>
<organism evidence="2">
    <name type="scientific">Enterobacter roggenkampii</name>
    <dbReference type="NCBI Taxonomy" id="1812935"/>
    <lineage>
        <taxon>Bacteria</taxon>
        <taxon>Pseudomonadati</taxon>
        <taxon>Pseudomonadota</taxon>
        <taxon>Gammaproteobacteria</taxon>
        <taxon>Enterobacterales</taxon>
        <taxon>Enterobacteriaceae</taxon>
        <taxon>Enterobacter</taxon>
        <taxon>Enterobacter cloacae complex</taxon>
    </lineage>
</organism>
<evidence type="ECO:0000256" key="1">
    <source>
        <dbReference type="SAM" id="Phobius"/>
    </source>
</evidence>
<proteinExistence type="predicted"/>
<dbReference type="AlphaFoldDB" id="A0A7I8HQG8"/>
<accession>A0A7I8HQG8</accession>
<evidence type="ECO:0000313" key="2">
    <source>
        <dbReference type="EMBL" id="BCM64616.1"/>
    </source>
</evidence>
<keyword evidence="2" id="KW-0614">Plasmid</keyword>
<geneLocation type="plasmid" evidence="2">
    <name>pIPM1H6-GES5</name>
</geneLocation>
<feature type="transmembrane region" description="Helical" evidence="1">
    <location>
        <begin position="122"/>
        <end position="141"/>
    </location>
</feature>
<keyword evidence="1" id="KW-1133">Transmembrane helix</keyword>
<keyword evidence="1" id="KW-0472">Membrane</keyword>